<dbReference type="PANTHER" id="PTHR32179:SF3">
    <property type="entry name" value="NICOTINATE-NUCLEOTIDE PYROPHOSPHORYLASE [CARBOXYLATING]"/>
    <property type="match status" value="1"/>
</dbReference>
<dbReference type="GeneID" id="5709172"/>
<evidence type="ECO:0000313" key="9">
    <source>
        <dbReference type="EMBL" id="ABW01073.1"/>
    </source>
</evidence>
<dbReference type="Gene3D" id="3.20.20.70">
    <property type="entry name" value="Aldolase class I"/>
    <property type="match status" value="1"/>
</dbReference>
<dbReference type="InterPro" id="IPR027277">
    <property type="entry name" value="NadC/ModD"/>
</dbReference>
<dbReference type="InterPro" id="IPR037128">
    <property type="entry name" value="Quinolinate_PRibosylTase_N_sf"/>
</dbReference>
<dbReference type="Pfam" id="PF02749">
    <property type="entry name" value="QRPTase_N"/>
    <property type="match status" value="1"/>
</dbReference>
<evidence type="ECO:0000256" key="2">
    <source>
        <dbReference type="ARBA" id="ARBA00009400"/>
    </source>
</evidence>
<dbReference type="EMBL" id="CP000852">
    <property type="protein sequence ID" value="ABW01073.1"/>
    <property type="molecule type" value="Genomic_DNA"/>
</dbReference>
<keyword evidence="3 6" id="KW-0662">Pyridine nucleotide biosynthesis</keyword>
<dbReference type="PIRSF" id="PIRSF006250">
    <property type="entry name" value="NadC_ModD"/>
    <property type="match status" value="1"/>
</dbReference>
<dbReference type="CDD" id="cd01568">
    <property type="entry name" value="QPRTase_NadC"/>
    <property type="match status" value="1"/>
</dbReference>
<evidence type="ECO:0000256" key="6">
    <source>
        <dbReference type="PIRNR" id="PIRNR006250"/>
    </source>
</evidence>
<evidence type="ECO:0000256" key="3">
    <source>
        <dbReference type="ARBA" id="ARBA00022642"/>
    </source>
</evidence>
<sequence length="285" mass="30707">MMPQELAQLLLNLVKEDAPLGDVTTEAIIGNVEVKAVVLAKEDGYACCLPDFAEALRILGLNANALKRDGGYFNPGESLMMISGNARVILTIERSLLNVLSIILGVVKTTREVVETAHRVNPRVKVAATRKTIPCLRSLIKKAVTVGGADTHRLSLSDAVLIKDNHLAIIGDVEKAVKEARDKATFMHKIEVEVNNIDDAVKAIKAGADAVLIDNVTPIQLRQIISTLESLGLREKAVIEVSGGITPSNITEYAEANPDIISTSYITMKAKPVDISLEITQTTKP</sequence>
<proteinExistence type="inferred from homology"/>
<dbReference type="InterPro" id="IPR022412">
    <property type="entry name" value="Quinolinate_PRibosylTrfase_N"/>
</dbReference>
<reference evidence="9 10" key="1">
    <citation type="submission" date="2007-10" db="EMBL/GenBank/DDBJ databases">
        <title>Complete sequence of Caldivirga maquilingensis IC-167.</title>
        <authorList>
            <consortium name="US DOE Joint Genome Institute"/>
            <person name="Copeland A."/>
            <person name="Lucas S."/>
            <person name="Lapidus A."/>
            <person name="Barry K."/>
            <person name="Glavina del Rio T."/>
            <person name="Dalin E."/>
            <person name="Tice H."/>
            <person name="Pitluck S."/>
            <person name="Saunders E."/>
            <person name="Brettin T."/>
            <person name="Bruce D."/>
            <person name="Detter J.C."/>
            <person name="Han C."/>
            <person name="Schmutz J."/>
            <person name="Larimer F."/>
            <person name="Land M."/>
            <person name="Hauser L."/>
            <person name="Kyrpides N."/>
            <person name="Ivanova N."/>
            <person name="Biddle J.F."/>
            <person name="Zhang Z."/>
            <person name="Fitz-Gibbon S.T."/>
            <person name="Lowe T.M."/>
            <person name="Saltikov C."/>
            <person name="House C.H."/>
            <person name="Richardson P."/>
        </authorList>
    </citation>
    <scope>NUCLEOTIDE SEQUENCE [LARGE SCALE GENOMIC DNA]</scope>
    <source>
        <strain evidence="10">ATCC 700844 / DSM 13496 / JCM 10307 / IC-167</strain>
    </source>
</reference>
<dbReference type="InterPro" id="IPR004393">
    <property type="entry name" value="NadC"/>
</dbReference>
<evidence type="ECO:0000259" key="8">
    <source>
        <dbReference type="Pfam" id="PF02749"/>
    </source>
</evidence>
<dbReference type="InterPro" id="IPR002638">
    <property type="entry name" value="Quinolinate_PRibosylTrfase_C"/>
</dbReference>
<dbReference type="OrthoDB" id="115072at2157"/>
<dbReference type="HOGENOM" id="CLU_039622_2_0_2"/>
<dbReference type="SUPFAM" id="SSF54675">
    <property type="entry name" value="Nicotinate/Quinolinate PRTase N-terminal domain-like"/>
    <property type="match status" value="1"/>
</dbReference>
<comment type="similarity">
    <text evidence="2 6">Belongs to the NadC/ModD family.</text>
</comment>
<feature type="domain" description="Quinolinate phosphoribosyl transferase C-terminal" evidence="7">
    <location>
        <begin position="108"/>
        <end position="278"/>
    </location>
</feature>
<dbReference type="PANTHER" id="PTHR32179">
    <property type="entry name" value="NICOTINATE-NUCLEOTIDE PYROPHOSPHORYLASE [CARBOXYLATING]"/>
    <property type="match status" value="1"/>
</dbReference>
<comment type="function">
    <text evidence="6">Involved in the catabolism of quinolinic acid (QA).</text>
</comment>
<comment type="catalytic activity">
    <reaction evidence="6">
        <text>nicotinate beta-D-ribonucleotide + CO2 + diphosphate = quinolinate + 5-phospho-alpha-D-ribose 1-diphosphate + 2 H(+)</text>
        <dbReference type="Rhea" id="RHEA:12733"/>
        <dbReference type="ChEBI" id="CHEBI:15378"/>
        <dbReference type="ChEBI" id="CHEBI:16526"/>
        <dbReference type="ChEBI" id="CHEBI:29959"/>
        <dbReference type="ChEBI" id="CHEBI:33019"/>
        <dbReference type="ChEBI" id="CHEBI:57502"/>
        <dbReference type="ChEBI" id="CHEBI:58017"/>
        <dbReference type="EC" id="2.4.2.19"/>
    </reaction>
</comment>
<evidence type="ECO:0000259" key="7">
    <source>
        <dbReference type="Pfam" id="PF01729"/>
    </source>
</evidence>
<dbReference type="InterPro" id="IPR036068">
    <property type="entry name" value="Nicotinate_pribotase-like_C"/>
</dbReference>
<evidence type="ECO:0000256" key="4">
    <source>
        <dbReference type="ARBA" id="ARBA00022676"/>
    </source>
</evidence>
<gene>
    <name evidence="9" type="ordered locus">Cmaq_0224</name>
</gene>
<dbReference type="eggNOG" id="arCOG01482">
    <property type="taxonomic scope" value="Archaea"/>
</dbReference>
<name>A8MAN7_CALMQ</name>
<dbReference type="RefSeq" id="WP_012185293.1">
    <property type="nucleotide sequence ID" value="NC_009954.1"/>
</dbReference>
<dbReference type="EC" id="2.4.2.19" evidence="6"/>
<dbReference type="NCBIfam" id="TIGR00078">
    <property type="entry name" value="nadC"/>
    <property type="match status" value="1"/>
</dbReference>
<comment type="pathway">
    <text evidence="1 6">Cofactor biosynthesis; NAD(+) biosynthesis; nicotinate D-ribonucleotide from quinolinate: step 1/1.</text>
</comment>
<dbReference type="STRING" id="397948.Cmaq_0224"/>
<comment type="subunit">
    <text evidence="6">Hexamer formed by 3 homodimers.</text>
</comment>
<keyword evidence="4 6" id="KW-0328">Glycosyltransferase</keyword>
<dbReference type="Proteomes" id="UP000001137">
    <property type="component" value="Chromosome"/>
</dbReference>
<dbReference type="GO" id="GO:0004514">
    <property type="term" value="F:nicotinate-nucleotide diphosphorylase (carboxylating) activity"/>
    <property type="evidence" value="ECO:0007669"/>
    <property type="project" value="UniProtKB-EC"/>
</dbReference>
<dbReference type="Pfam" id="PF01729">
    <property type="entry name" value="QRPTase_C"/>
    <property type="match status" value="1"/>
</dbReference>
<evidence type="ECO:0000256" key="5">
    <source>
        <dbReference type="ARBA" id="ARBA00022679"/>
    </source>
</evidence>
<dbReference type="InterPro" id="IPR013785">
    <property type="entry name" value="Aldolase_TIM"/>
</dbReference>
<dbReference type="GO" id="GO:0005737">
    <property type="term" value="C:cytoplasm"/>
    <property type="evidence" value="ECO:0007669"/>
    <property type="project" value="TreeGrafter"/>
</dbReference>
<dbReference type="KEGG" id="cma:Cmaq_0224"/>
<organism evidence="9 10">
    <name type="scientific">Caldivirga maquilingensis (strain ATCC 700844 / DSM 13496 / JCM 10307 / IC-167)</name>
    <dbReference type="NCBI Taxonomy" id="397948"/>
    <lineage>
        <taxon>Archaea</taxon>
        <taxon>Thermoproteota</taxon>
        <taxon>Thermoprotei</taxon>
        <taxon>Thermoproteales</taxon>
        <taxon>Thermoproteaceae</taxon>
        <taxon>Caldivirga</taxon>
    </lineage>
</organism>
<accession>A8MAN7</accession>
<dbReference type="GO" id="GO:0034213">
    <property type="term" value="P:quinolinate catabolic process"/>
    <property type="evidence" value="ECO:0007669"/>
    <property type="project" value="TreeGrafter"/>
</dbReference>
<dbReference type="Gene3D" id="3.90.1170.20">
    <property type="entry name" value="Quinolinate phosphoribosyl transferase, N-terminal domain"/>
    <property type="match status" value="1"/>
</dbReference>
<keyword evidence="10" id="KW-1185">Reference proteome</keyword>
<dbReference type="GO" id="GO:0009435">
    <property type="term" value="P:NAD+ biosynthetic process"/>
    <property type="evidence" value="ECO:0007669"/>
    <property type="project" value="UniProtKB-UniPathway"/>
</dbReference>
<dbReference type="AlphaFoldDB" id="A8MAN7"/>
<dbReference type="SUPFAM" id="SSF51690">
    <property type="entry name" value="Nicotinate/Quinolinate PRTase C-terminal domain-like"/>
    <property type="match status" value="1"/>
</dbReference>
<feature type="domain" description="Quinolinate phosphoribosyl transferase N-terminal" evidence="8">
    <location>
        <begin position="22"/>
        <end position="101"/>
    </location>
</feature>
<evidence type="ECO:0000313" key="10">
    <source>
        <dbReference type="Proteomes" id="UP000001137"/>
    </source>
</evidence>
<keyword evidence="5 6" id="KW-0808">Transferase</keyword>
<dbReference type="UniPathway" id="UPA00253">
    <property type="reaction ID" value="UER00331"/>
</dbReference>
<evidence type="ECO:0000256" key="1">
    <source>
        <dbReference type="ARBA" id="ARBA00004893"/>
    </source>
</evidence>
<dbReference type="FunFam" id="3.20.20.70:FF:000030">
    <property type="entry name" value="Nicotinate-nucleotide pyrophosphorylase, carboxylating"/>
    <property type="match status" value="1"/>
</dbReference>
<protein>
    <recommendedName>
        <fullName evidence="6">Nicotinate-nucleotide pyrophosphorylase [carboxylating]</fullName>
        <ecNumber evidence="6">2.4.2.19</ecNumber>
    </recommendedName>
    <alternativeName>
        <fullName evidence="6">Quinolinate phosphoribosyltransferase [decarboxylating]</fullName>
    </alternativeName>
</protein>